<reference evidence="2 3" key="1">
    <citation type="submission" date="2018-11" db="EMBL/GenBank/DDBJ databases">
        <authorList>
            <consortium name="Pathogen Informatics"/>
        </authorList>
    </citation>
    <scope>NUCLEOTIDE SEQUENCE [LARGE SCALE GENOMIC DNA]</scope>
</reference>
<dbReference type="EMBL" id="UYYB01002545">
    <property type="protein sequence ID" value="VDM66315.1"/>
    <property type="molecule type" value="Genomic_DNA"/>
</dbReference>
<feature type="compositionally biased region" description="Polar residues" evidence="1">
    <location>
        <begin position="193"/>
        <end position="205"/>
    </location>
</feature>
<accession>A0A3P7K4Z0</accession>
<evidence type="ECO:0000313" key="2">
    <source>
        <dbReference type="EMBL" id="VDM66315.1"/>
    </source>
</evidence>
<sequence>MTISVGRARDRPPLYARCASAPPRGPCSLLLIDLRGQLSRRERMRNGCTVCAAAGFLPIPTGRVMLGRKNWPRSEVEALRSGALIRDCLDHCSLDDALFLAELNHLRGTMNAVEFYQKERRADFMTSLSGHQLNHLHILFYQQYSAAARESESAVRGNNFLWSAICKIVQFDDHPMDELFQETTNKLFPPSPTTSAQNDDTMCVQ</sequence>
<organism evidence="2 3">
    <name type="scientific">Strongylus vulgaris</name>
    <name type="common">Blood worm</name>
    <dbReference type="NCBI Taxonomy" id="40348"/>
    <lineage>
        <taxon>Eukaryota</taxon>
        <taxon>Metazoa</taxon>
        <taxon>Ecdysozoa</taxon>
        <taxon>Nematoda</taxon>
        <taxon>Chromadorea</taxon>
        <taxon>Rhabditida</taxon>
        <taxon>Rhabditina</taxon>
        <taxon>Rhabditomorpha</taxon>
        <taxon>Strongyloidea</taxon>
        <taxon>Strongylidae</taxon>
        <taxon>Strongylus</taxon>
    </lineage>
</organism>
<dbReference type="Proteomes" id="UP000270094">
    <property type="component" value="Unassembled WGS sequence"/>
</dbReference>
<evidence type="ECO:0000313" key="3">
    <source>
        <dbReference type="Proteomes" id="UP000270094"/>
    </source>
</evidence>
<proteinExistence type="predicted"/>
<name>A0A3P7K4Z0_STRVU</name>
<gene>
    <name evidence="2" type="ORF">SVUK_LOCUS1313</name>
</gene>
<keyword evidence="3" id="KW-1185">Reference proteome</keyword>
<protein>
    <submittedName>
        <fullName evidence="2">Uncharacterized protein</fullName>
    </submittedName>
</protein>
<dbReference type="AlphaFoldDB" id="A0A3P7K4Z0"/>
<evidence type="ECO:0000256" key="1">
    <source>
        <dbReference type="SAM" id="MobiDB-lite"/>
    </source>
</evidence>
<feature type="region of interest" description="Disordered" evidence="1">
    <location>
        <begin position="184"/>
        <end position="205"/>
    </location>
</feature>